<proteinExistence type="predicted"/>
<name>J3NVG5_GAET3</name>
<dbReference type="AlphaFoldDB" id="J3NVG5"/>
<keyword evidence="3" id="KW-1185">Reference proteome</keyword>
<reference evidence="1" key="3">
    <citation type="submission" date="2010-09" db="EMBL/GenBank/DDBJ databases">
        <title>Annotation of Gaeumannomyces graminis var. tritici R3-111a-1.</title>
        <authorList>
            <consortium name="The Broad Institute Genome Sequencing Platform"/>
            <person name="Ma L.-J."/>
            <person name="Dead R."/>
            <person name="Young S.K."/>
            <person name="Zeng Q."/>
            <person name="Gargeya S."/>
            <person name="Fitzgerald M."/>
            <person name="Haas B."/>
            <person name="Abouelleil A."/>
            <person name="Alvarado L."/>
            <person name="Arachchi H.M."/>
            <person name="Berlin A."/>
            <person name="Brown A."/>
            <person name="Chapman S.B."/>
            <person name="Chen Z."/>
            <person name="Dunbar C."/>
            <person name="Freedman E."/>
            <person name="Gearin G."/>
            <person name="Gellesch M."/>
            <person name="Goldberg J."/>
            <person name="Griggs A."/>
            <person name="Gujja S."/>
            <person name="Heiman D."/>
            <person name="Howarth C."/>
            <person name="Larson L."/>
            <person name="Lui A."/>
            <person name="MacDonald P.J.P."/>
            <person name="Mehta T."/>
            <person name="Montmayeur A."/>
            <person name="Murphy C."/>
            <person name="Neiman D."/>
            <person name="Pearson M."/>
            <person name="Priest M."/>
            <person name="Roberts A."/>
            <person name="Saif S."/>
            <person name="Shea T."/>
            <person name="Shenoy N."/>
            <person name="Sisk P."/>
            <person name="Stolte C."/>
            <person name="Sykes S."/>
            <person name="Yandava C."/>
            <person name="Wortman J."/>
            <person name="Nusbaum C."/>
            <person name="Birren B."/>
        </authorList>
    </citation>
    <scope>NUCLEOTIDE SEQUENCE</scope>
    <source>
        <strain evidence="1">R3-111a-1</strain>
    </source>
</reference>
<dbReference type="EMBL" id="GL385397">
    <property type="protein sequence ID" value="EJT75343.1"/>
    <property type="molecule type" value="Genomic_DNA"/>
</dbReference>
<reference evidence="2" key="4">
    <citation type="journal article" date="2015" name="G3 (Bethesda)">
        <title>Genome sequences of three phytopathogenic species of the Magnaporthaceae family of fungi.</title>
        <authorList>
            <person name="Okagaki L.H."/>
            <person name="Nunes C.C."/>
            <person name="Sailsbery J."/>
            <person name="Clay B."/>
            <person name="Brown D."/>
            <person name="John T."/>
            <person name="Oh Y."/>
            <person name="Young N."/>
            <person name="Fitzgerald M."/>
            <person name="Haas B.J."/>
            <person name="Zeng Q."/>
            <person name="Young S."/>
            <person name="Adiconis X."/>
            <person name="Fan L."/>
            <person name="Levin J.Z."/>
            <person name="Mitchell T.K."/>
            <person name="Okubara P.A."/>
            <person name="Farman M.L."/>
            <person name="Kohn L.M."/>
            <person name="Birren B."/>
            <person name="Ma L.-J."/>
            <person name="Dean R.A."/>
        </authorList>
    </citation>
    <scope>NUCLEOTIDE SEQUENCE</scope>
    <source>
        <strain evidence="2">R3-111a-1</strain>
    </source>
</reference>
<evidence type="ECO:0000313" key="2">
    <source>
        <dbReference type="EnsemblFungi" id="EJT75343"/>
    </source>
</evidence>
<evidence type="ECO:0000313" key="1">
    <source>
        <dbReference type="EMBL" id="EJT75343.1"/>
    </source>
</evidence>
<dbReference type="eggNOG" id="ENOG502SQI5">
    <property type="taxonomic scope" value="Eukaryota"/>
</dbReference>
<dbReference type="VEuPathDB" id="FungiDB:GGTG_05280"/>
<dbReference type="OrthoDB" id="5371016at2759"/>
<gene>
    <name evidence="2" type="primary">20345738</name>
    <name evidence="1" type="ORF">GGTG_05280</name>
</gene>
<reference evidence="2" key="5">
    <citation type="submission" date="2018-04" db="UniProtKB">
        <authorList>
            <consortium name="EnsemblFungi"/>
        </authorList>
    </citation>
    <scope>IDENTIFICATION</scope>
    <source>
        <strain evidence="2">R3-111a-1</strain>
    </source>
</reference>
<dbReference type="RefSeq" id="XP_009221343.1">
    <property type="nucleotide sequence ID" value="XM_009223079.1"/>
</dbReference>
<dbReference type="Proteomes" id="UP000006039">
    <property type="component" value="Unassembled WGS sequence"/>
</dbReference>
<dbReference type="EnsemblFungi" id="EJT75343">
    <property type="protein sequence ID" value="EJT75343"/>
    <property type="gene ID" value="GGTG_05280"/>
</dbReference>
<organism evidence="1">
    <name type="scientific">Gaeumannomyces tritici (strain R3-111a-1)</name>
    <name type="common">Wheat and barley take-all root rot fungus</name>
    <name type="synonym">Gaeumannomyces graminis var. tritici</name>
    <dbReference type="NCBI Taxonomy" id="644352"/>
    <lineage>
        <taxon>Eukaryota</taxon>
        <taxon>Fungi</taxon>
        <taxon>Dikarya</taxon>
        <taxon>Ascomycota</taxon>
        <taxon>Pezizomycotina</taxon>
        <taxon>Sordariomycetes</taxon>
        <taxon>Sordariomycetidae</taxon>
        <taxon>Magnaporthales</taxon>
        <taxon>Magnaporthaceae</taxon>
        <taxon>Gaeumannomyces</taxon>
    </lineage>
</organism>
<dbReference type="HOGENOM" id="CLU_088654_0_0_1"/>
<reference evidence="1" key="2">
    <citation type="submission" date="2010-07" db="EMBL/GenBank/DDBJ databases">
        <authorList>
            <consortium name="The Broad Institute Genome Sequencing Platform"/>
            <consortium name="Broad Institute Genome Sequencing Center for Infectious Disease"/>
            <person name="Ma L.-J."/>
            <person name="Dead R."/>
            <person name="Young S."/>
            <person name="Zeng Q."/>
            <person name="Koehrsen M."/>
            <person name="Alvarado L."/>
            <person name="Berlin A."/>
            <person name="Chapman S.B."/>
            <person name="Chen Z."/>
            <person name="Freedman E."/>
            <person name="Gellesch M."/>
            <person name="Goldberg J."/>
            <person name="Griggs A."/>
            <person name="Gujja S."/>
            <person name="Heilman E.R."/>
            <person name="Heiman D."/>
            <person name="Hepburn T."/>
            <person name="Howarth C."/>
            <person name="Jen D."/>
            <person name="Larson L."/>
            <person name="Mehta T."/>
            <person name="Neiman D."/>
            <person name="Pearson M."/>
            <person name="Roberts A."/>
            <person name="Saif S."/>
            <person name="Shea T."/>
            <person name="Shenoy N."/>
            <person name="Sisk P."/>
            <person name="Stolte C."/>
            <person name="Sykes S."/>
            <person name="Walk T."/>
            <person name="White J."/>
            <person name="Yandava C."/>
            <person name="Haas B."/>
            <person name="Nusbaum C."/>
            <person name="Birren B."/>
        </authorList>
    </citation>
    <scope>NUCLEOTIDE SEQUENCE</scope>
    <source>
        <strain evidence="1">R3-111a-1</strain>
    </source>
</reference>
<accession>J3NVG5</accession>
<reference evidence="3" key="1">
    <citation type="submission" date="2010-07" db="EMBL/GenBank/DDBJ databases">
        <title>The genome sequence of Gaeumannomyces graminis var. tritici strain R3-111a-1.</title>
        <authorList>
            <consortium name="The Broad Institute Genome Sequencing Platform"/>
            <person name="Ma L.-J."/>
            <person name="Dead R."/>
            <person name="Young S."/>
            <person name="Zeng Q."/>
            <person name="Koehrsen M."/>
            <person name="Alvarado L."/>
            <person name="Berlin A."/>
            <person name="Chapman S.B."/>
            <person name="Chen Z."/>
            <person name="Freedman E."/>
            <person name="Gellesch M."/>
            <person name="Goldberg J."/>
            <person name="Griggs A."/>
            <person name="Gujja S."/>
            <person name="Heilman E.R."/>
            <person name="Heiman D."/>
            <person name="Hepburn T."/>
            <person name="Howarth C."/>
            <person name="Jen D."/>
            <person name="Larson L."/>
            <person name="Mehta T."/>
            <person name="Neiman D."/>
            <person name="Pearson M."/>
            <person name="Roberts A."/>
            <person name="Saif S."/>
            <person name="Shea T."/>
            <person name="Shenoy N."/>
            <person name="Sisk P."/>
            <person name="Stolte C."/>
            <person name="Sykes S."/>
            <person name="Walk T."/>
            <person name="White J."/>
            <person name="Yandava C."/>
            <person name="Haas B."/>
            <person name="Nusbaum C."/>
            <person name="Birren B."/>
        </authorList>
    </citation>
    <scope>NUCLEOTIDE SEQUENCE [LARGE SCALE GENOMIC DNA]</scope>
    <source>
        <strain evidence="3">R3-111a-1</strain>
    </source>
</reference>
<sequence>MHGLYATAEKKQYCTMATTSLYEGGLHSIPDSASPGLRFLKYLLPVLDSLNPEGEALALTAVMAPGATFTVNNNPPSTTEQVLPLLLVRAQRLASFGHELHRTWDVAKPGGGRTVMYESTSTTIMSEDPELQPIAVREFNVVELVAVGQGEGGFAGFKAAGLRTYMDAGPIRMRAATLHAQAQAPQV</sequence>
<protein>
    <submittedName>
        <fullName evidence="1 2">Uncharacterized protein</fullName>
    </submittedName>
</protein>
<evidence type="ECO:0000313" key="3">
    <source>
        <dbReference type="Proteomes" id="UP000006039"/>
    </source>
</evidence>
<dbReference type="GeneID" id="20345738"/>